<feature type="domain" description="Aminoglycoside phosphotransferase" evidence="1">
    <location>
        <begin position="42"/>
        <end position="159"/>
    </location>
</feature>
<dbReference type="SUPFAM" id="SSF56112">
    <property type="entry name" value="Protein kinase-like (PK-like)"/>
    <property type="match status" value="1"/>
</dbReference>
<dbReference type="InterPro" id="IPR002575">
    <property type="entry name" value="Aminoglycoside_PTrfase"/>
</dbReference>
<dbReference type="PANTHER" id="PTHR21310">
    <property type="entry name" value="AMINOGLYCOSIDE PHOSPHOTRANSFERASE-RELATED-RELATED"/>
    <property type="match status" value="1"/>
</dbReference>
<dbReference type="EMBL" id="MU006291">
    <property type="protein sequence ID" value="KAF2855345.1"/>
    <property type="molecule type" value="Genomic_DNA"/>
</dbReference>
<gene>
    <name evidence="2" type="ORF">T440DRAFT_363581</name>
</gene>
<dbReference type="InterPro" id="IPR011009">
    <property type="entry name" value="Kinase-like_dom_sf"/>
</dbReference>
<reference evidence="2" key="1">
    <citation type="submission" date="2020-01" db="EMBL/GenBank/DDBJ databases">
        <authorList>
            <consortium name="DOE Joint Genome Institute"/>
            <person name="Haridas S."/>
            <person name="Albert R."/>
            <person name="Binder M."/>
            <person name="Bloem J."/>
            <person name="Labutti K."/>
            <person name="Salamov A."/>
            <person name="Andreopoulos B."/>
            <person name="Baker S.E."/>
            <person name="Barry K."/>
            <person name="Bills G."/>
            <person name="Bluhm B.H."/>
            <person name="Cannon C."/>
            <person name="Castanera R."/>
            <person name="Culley D.E."/>
            <person name="Daum C."/>
            <person name="Ezra D."/>
            <person name="Gonzalez J.B."/>
            <person name="Henrissat B."/>
            <person name="Kuo A."/>
            <person name="Liang C."/>
            <person name="Lipzen A."/>
            <person name="Lutzoni F."/>
            <person name="Magnuson J."/>
            <person name="Mondo S."/>
            <person name="Nolan M."/>
            <person name="Ohm R."/>
            <person name="Pangilinan J."/>
            <person name="Park H.-J."/>
            <person name="Ramirez L."/>
            <person name="Alfaro M."/>
            <person name="Sun H."/>
            <person name="Tritt A."/>
            <person name="Yoshinaga Y."/>
            <person name="Zwiers L.-H."/>
            <person name="Turgeon B.G."/>
            <person name="Goodwin S.B."/>
            <person name="Spatafora J.W."/>
            <person name="Crous P.W."/>
            <person name="Grigoriev I.V."/>
        </authorList>
    </citation>
    <scope>NUCLEOTIDE SEQUENCE</scope>
    <source>
        <strain evidence="2">IPT5</strain>
    </source>
</reference>
<organism evidence="2 3">
    <name type="scientific">Plenodomus tracheiphilus IPT5</name>
    <dbReference type="NCBI Taxonomy" id="1408161"/>
    <lineage>
        <taxon>Eukaryota</taxon>
        <taxon>Fungi</taxon>
        <taxon>Dikarya</taxon>
        <taxon>Ascomycota</taxon>
        <taxon>Pezizomycotina</taxon>
        <taxon>Dothideomycetes</taxon>
        <taxon>Pleosporomycetidae</taxon>
        <taxon>Pleosporales</taxon>
        <taxon>Pleosporineae</taxon>
        <taxon>Leptosphaeriaceae</taxon>
        <taxon>Plenodomus</taxon>
    </lineage>
</organism>
<dbReference type="Proteomes" id="UP000799423">
    <property type="component" value="Unassembled WGS sequence"/>
</dbReference>
<feature type="non-terminal residue" evidence="2">
    <location>
        <position position="1"/>
    </location>
</feature>
<dbReference type="AlphaFoldDB" id="A0A6A7BLI1"/>
<feature type="non-terminal residue" evidence="2">
    <location>
        <position position="168"/>
    </location>
</feature>
<accession>A0A6A7BLI1</accession>
<dbReference type="OrthoDB" id="4177236at2759"/>
<dbReference type="Pfam" id="PF01636">
    <property type="entry name" value="APH"/>
    <property type="match status" value="1"/>
</dbReference>
<evidence type="ECO:0000313" key="3">
    <source>
        <dbReference type="Proteomes" id="UP000799423"/>
    </source>
</evidence>
<keyword evidence="3" id="KW-1185">Reference proteome</keyword>
<evidence type="ECO:0000313" key="2">
    <source>
        <dbReference type="EMBL" id="KAF2855345.1"/>
    </source>
</evidence>
<dbReference type="PANTHER" id="PTHR21310:SF48">
    <property type="entry name" value="AMINOGLYCOSIDE PHOSPHOTRANSFERASE DOMAIN-CONTAINING PROTEIN"/>
    <property type="match status" value="1"/>
</dbReference>
<proteinExistence type="predicted"/>
<evidence type="ECO:0000259" key="1">
    <source>
        <dbReference type="Pfam" id="PF01636"/>
    </source>
</evidence>
<sequence length="168" mass="19255">TKFKLPYEAEEHPEIPSIAEIKKAVNLNAKSGHGRNVFQLGELIVKSADLSLVQEAEVLLFLRKHSQVRVRTVYAVFYDEASGEAHDMNTDYFLVMENIKGAPISSESWLSFGAETRQKICFRMAEQLRLLRDTPAPAYYGTIHNRGWYPYFNLLSTRYQENCGPYDS</sequence>
<dbReference type="InterPro" id="IPR051678">
    <property type="entry name" value="AGP_Transferase"/>
</dbReference>
<protein>
    <recommendedName>
        <fullName evidence="1">Aminoglycoside phosphotransferase domain-containing protein</fullName>
    </recommendedName>
</protein>
<name>A0A6A7BLI1_9PLEO</name>